<dbReference type="GO" id="GO:0046872">
    <property type="term" value="F:metal ion binding"/>
    <property type="evidence" value="ECO:0007669"/>
    <property type="project" value="UniProtKB-KW"/>
</dbReference>
<dbReference type="EMBL" id="JABJXA010000098">
    <property type="protein sequence ID" value="MBB1260460.1"/>
    <property type="molecule type" value="Genomic_DNA"/>
</dbReference>
<keyword evidence="2" id="KW-0378">Hydrolase</keyword>
<dbReference type="RefSeq" id="WP_181356399.1">
    <property type="nucleotide sequence ID" value="NZ_JABJXA010000098.1"/>
</dbReference>
<keyword evidence="5" id="KW-0808">Transferase</keyword>
<accession>A0A7W3WYB5</accession>
<keyword evidence="3" id="KW-0862">Zinc</keyword>
<dbReference type="Gene3D" id="2.30.40.10">
    <property type="entry name" value="Urease, subunit C, domain 1"/>
    <property type="match status" value="1"/>
</dbReference>
<proteinExistence type="predicted"/>
<dbReference type="InterPro" id="IPR043132">
    <property type="entry name" value="BCAT-like_C"/>
</dbReference>
<dbReference type="SUPFAM" id="SSF56752">
    <property type="entry name" value="D-aminoacid aminotransferase-like PLP-dependent enzymes"/>
    <property type="match status" value="1"/>
</dbReference>
<dbReference type="InterPro" id="IPR001544">
    <property type="entry name" value="Aminotrans_IV"/>
</dbReference>
<evidence type="ECO:0000259" key="4">
    <source>
        <dbReference type="Pfam" id="PF22039"/>
    </source>
</evidence>
<dbReference type="Gene3D" id="3.20.10.10">
    <property type="entry name" value="D-amino Acid Aminotransferase, subunit A, domain 2"/>
    <property type="match status" value="1"/>
</dbReference>
<sequence>MRTLHIGETDGGAVLVDGDRIAAVGAAEELAAAHPEARVRRWPGRLGPGRCAADAARFLEQAYHPDPREADDLGTEPLTGAALAALNPTPTRWSESTRRGVQRLLADGVTAVVGPFTRPATETAVRRAGHDDALFVDRAGTLSEGATWNLGLVRDDQVLWPDADVLPGITMRLLADEFGHTAVRLTPADLTGVDAAFATNAVTGVRPIARIDDAPLAADHPLVARLAHHHDQLPDEAL</sequence>
<dbReference type="GO" id="GO:0008483">
    <property type="term" value="F:transaminase activity"/>
    <property type="evidence" value="ECO:0007669"/>
    <property type="project" value="UniProtKB-KW"/>
</dbReference>
<evidence type="ECO:0000313" key="6">
    <source>
        <dbReference type="Proteomes" id="UP000517765"/>
    </source>
</evidence>
<dbReference type="GO" id="GO:0016810">
    <property type="term" value="F:hydrolase activity, acting on carbon-nitrogen (but not peptide) bonds"/>
    <property type="evidence" value="ECO:0007669"/>
    <property type="project" value="InterPro"/>
</dbReference>
<dbReference type="Pfam" id="PF22039">
    <property type="entry name" value="HUTI_composite_bact"/>
    <property type="match status" value="1"/>
</dbReference>
<name>A0A7W3WYB5_9ACTN</name>
<reference evidence="6" key="1">
    <citation type="submission" date="2020-05" db="EMBL/GenBank/DDBJ databases">
        <title>Classification of alakaliphilic streptomycetes isolated from an alkaline soil next to Lonar Crater, India and a proposal for the recognition of Streptomyces alkaliterrae sp. nov.</title>
        <authorList>
            <person name="Golinska P."/>
        </authorList>
    </citation>
    <scope>NUCLEOTIDE SEQUENCE [LARGE SCALE GENOMIC DNA]</scope>
    <source>
        <strain evidence="6">OF8</strain>
    </source>
</reference>
<evidence type="ECO:0000256" key="2">
    <source>
        <dbReference type="ARBA" id="ARBA00022801"/>
    </source>
</evidence>
<organism evidence="5 6">
    <name type="scientific">Streptomyces alkaliterrae</name>
    <dbReference type="NCBI Taxonomy" id="2213162"/>
    <lineage>
        <taxon>Bacteria</taxon>
        <taxon>Bacillati</taxon>
        <taxon>Actinomycetota</taxon>
        <taxon>Actinomycetes</taxon>
        <taxon>Kitasatosporales</taxon>
        <taxon>Streptomycetaceae</taxon>
        <taxon>Streptomyces</taxon>
    </lineage>
</organism>
<evidence type="ECO:0000256" key="3">
    <source>
        <dbReference type="ARBA" id="ARBA00022833"/>
    </source>
</evidence>
<dbReference type="InterPro" id="IPR011059">
    <property type="entry name" value="Metal-dep_hydrolase_composite"/>
</dbReference>
<dbReference type="AlphaFoldDB" id="A0A7W3WYB5"/>
<dbReference type="SUPFAM" id="SSF51338">
    <property type="entry name" value="Composite domain of metallo-dependent hydrolases"/>
    <property type="match status" value="1"/>
</dbReference>
<protein>
    <submittedName>
        <fullName evidence="5">Aminotransferase class IV</fullName>
    </submittedName>
</protein>
<evidence type="ECO:0000256" key="1">
    <source>
        <dbReference type="ARBA" id="ARBA00022723"/>
    </source>
</evidence>
<dbReference type="Pfam" id="PF01063">
    <property type="entry name" value="Aminotran_4"/>
    <property type="match status" value="1"/>
</dbReference>
<comment type="caution">
    <text evidence="5">The sequence shown here is derived from an EMBL/GenBank/DDBJ whole genome shotgun (WGS) entry which is preliminary data.</text>
</comment>
<keyword evidence="5" id="KW-0032">Aminotransferase</keyword>
<gene>
    <name evidence="5" type="ORF">H3147_16685</name>
</gene>
<keyword evidence="1" id="KW-0479">Metal-binding</keyword>
<dbReference type="InterPro" id="IPR036038">
    <property type="entry name" value="Aminotransferase-like"/>
</dbReference>
<feature type="domain" description="Aminodeoxyfutalosine deaminase/Imidazolonepropionase-like composite" evidence="4">
    <location>
        <begin position="12"/>
        <end position="37"/>
    </location>
</feature>
<dbReference type="InterPro" id="IPR054418">
    <property type="entry name" value="MQNX/HUTI_composite_N"/>
</dbReference>
<dbReference type="Proteomes" id="UP000517765">
    <property type="component" value="Unassembled WGS sequence"/>
</dbReference>
<evidence type="ECO:0000313" key="5">
    <source>
        <dbReference type="EMBL" id="MBB1260460.1"/>
    </source>
</evidence>